<dbReference type="GO" id="GO:0006707">
    <property type="term" value="P:cholesterol catabolic process"/>
    <property type="evidence" value="ECO:0007669"/>
    <property type="project" value="TreeGrafter"/>
</dbReference>
<comment type="similarity">
    <text evidence="1 8">Belongs to the cytochrome P450 family.</text>
</comment>
<evidence type="ECO:0000256" key="3">
    <source>
        <dbReference type="ARBA" id="ARBA00022723"/>
    </source>
</evidence>
<dbReference type="GO" id="GO:0036199">
    <property type="term" value="F:cholest-4-en-3-one 26-monooxygenase activity"/>
    <property type="evidence" value="ECO:0007669"/>
    <property type="project" value="TreeGrafter"/>
</dbReference>
<keyword evidence="6 8" id="KW-0503">Monooxygenase</keyword>
<evidence type="ECO:0000256" key="1">
    <source>
        <dbReference type="ARBA" id="ARBA00010617"/>
    </source>
</evidence>
<keyword evidence="3 8" id="KW-0479">Metal-binding</keyword>
<evidence type="ECO:0000256" key="4">
    <source>
        <dbReference type="ARBA" id="ARBA00023002"/>
    </source>
</evidence>
<dbReference type="Pfam" id="PF00067">
    <property type="entry name" value="p450"/>
    <property type="match status" value="1"/>
</dbReference>
<dbReference type="GO" id="GO:0005506">
    <property type="term" value="F:iron ion binding"/>
    <property type="evidence" value="ECO:0007669"/>
    <property type="project" value="InterPro"/>
</dbReference>
<organism evidence="9 10">
    <name type="scientific">Parasphingorhabdus marina DSM 22363</name>
    <dbReference type="NCBI Taxonomy" id="1123272"/>
    <lineage>
        <taxon>Bacteria</taxon>
        <taxon>Pseudomonadati</taxon>
        <taxon>Pseudomonadota</taxon>
        <taxon>Alphaproteobacteria</taxon>
        <taxon>Sphingomonadales</taxon>
        <taxon>Sphingomonadaceae</taxon>
        <taxon>Parasphingorhabdus</taxon>
    </lineage>
</organism>
<accession>A0A1N6CN81</accession>
<name>A0A1N6CN81_9SPHN</name>
<dbReference type="Proteomes" id="UP000185192">
    <property type="component" value="Unassembled WGS sequence"/>
</dbReference>
<dbReference type="InterPro" id="IPR036396">
    <property type="entry name" value="Cyt_P450_sf"/>
</dbReference>
<dbReference type="PROSITE" id="PS00086">
    <property type="entry name" value="CYTOCHROME_P450"/>
    <property type="match status" value="1"/>
</dbReference>
<evidence type="ECO:0000256" key="5">
    <source>
        <dbReference type="ARBA" id="ARBA00023004"/>
    </source>
</evidence>
<dbReference type="PANTHER" id="PTHR46696">
    <property type="entry name" value="P450, PUTATIVE (EUROFUNG)-RELATED"/>
    <property type="match status" value="1"/>
</dbReference>
<evidence type="ECO:0000256" key="8">
    <source>
        <dbReference type="RuleBase" id="RU000461"/>
    </source>
</evidence>
<dbReference type="AlphaFoldDB" id="A0A1N6CN81"/>
<protein>
    <submittedName>
        <fullName evidence="9">Cytochrome P450</fullName>
    </submittedName>
</protein>
<dbReference type="EMBL" id="FSQW01000001">
    <property type="protein sequence ID" value="SIN59956.1"/>
    <property type="molecule type" value="Genomic_DNA"/>
</dbReference>
<comment type="function">
    <text evidence="7">Cytochromes P450 are a group of heme-thiolate monooxygenases. They oxidize a variety of structurally unrelated compounds, including steroids, fatty acids, and xenobiotics.</text>
</comment>
<evidence type="ECO:0000256" key="2">
    <source>
        <dbReference type="ARBA" id="ARBA00022617"/>
    </source>
</evidence>
<evidence type="ECO:0000313" key="9">
    <source>
        <dbReference type="EMBL" id="SIN59956.1"/>
    </source>
</evidence>
<dbReference type="FunFam" id="1.10.630.10:FF:000018">
    <property type="entry name" value="Cytochrome P450 monooxygenase"/>
    <property type="match status" value="1"/>
</dbReference>
<dbReference type="GO" id="GO:0008395">
    <property type="term" value="F:steroid hydroxylase activity"/>
    <property type="evidence" value="ECO:0007669"/>
    <property type="project" value="TreeGrafter"/>
</dbReference>
<keyword evidence="2 8" id="KW-0349">Heme</keyword>
<dbReference type="OrthoDB" id="5522954at2"/>
<evidence type="ECO:0000313" key="10">
    <source>
        <dbReference type="Proteomes" id="UP000185192"/>
    </source>
</evidence>
<dbReference type="InterPro" id="IPR001128">
    <property type="entry name" value="Cyt_P450"/>
</dbReference>
<dbReference type="Gene3D" id="1.10.630.10">
    <property type="entry name" value="Cytochrome P450"/>
    <property type="match status" value="1"/>
</dbReference>
<dbReference type="InterPro" id="IPR017972">
    <property type="entry name" value="Cyt_P450_CS"/>
</dbReference>
<dbReference type="STRING" id="1123272.SAMN02745824_0494"/>
<keyword evidence="4 8" id="KW-0560">Oxidoreductase</keyword>
<dbReference type="SUPFAM" id="SSF48264">
    <property type="entry name" value="Cytochrome P450"/>
    <property type="match status" value="1"/>
</dbReference>
<reference evidence="10" key="1">
    <citation type="submission" date="2016-11" db="EMBL/GenBank/DDBJ databases">
        <authorList>
            <person name="Varghese N."/>
            <person name="Submissions S."/>
        </authorList>
    </citation>
    <scope>NUCLEOTIDE SEQUENCE [LARGE SCALE GENOMIC DNA]</scope>
    <source>
        <strain evidence="10">DSM 22363</strain>
    </source>
</reference>
<evidence type="ECO:0000256" key="7">
    <source>
        <dbReference type="ARBA" id="ARBA00043906"/>
    </source>
</evidence>
<keyword evidence="10" id="KW-1185">Reference proteome</keyword>
<dbReference type="PANTHER" id="PTHR46696:SF4">
    <property type="entry name" value="BIOTIN BIOSYNTHESIS CYTOCHROME P450"/>
    <property type="match status" value="1"/>
</dbReference>
<dbReference type="PRINTS" id="PR00359">
    <property type="entry name" value="BP450"/>
</dbReference>
<sequence length="417" mass="47310">MNEVASKSLFQPDILVDPFEFYEEQRKDNPVFFDEASGTYIVLDYDLISEAVGRLDDFSNNFNALLSGGKSKEELDNDEELQAIQSKGWPQVDTLLTADQPRHTRFRKLVNLAFSMPKVNKLEDSIRAMSNELIDGFIDKGECEFVSEYAIPMPVKTIAGQLGLDVADADTIKRWTNAFVDRLSGMMTRERQLETEREVVEYQHALKANMDERRKQAQEDILSDLVNARVDGERPLDDAESLSIVQQLMVAGNETTTAALAEGLRLFATNPDQYKKIQDDPSLIPNAVEEVLRMSSGSSGIWRVMHRDAELGGVMLPKGAMVMMRYHAANRDPKQFENPNEFQVDRKNARTHLAFGKGIHMCVGNMLSRKEMTVSFQQFAKRIDNIRIKEGAELTYPPNMMLRGLTNLPLTFDKRQD</sequence>
<evidence type="ECO:0000256" key="6">
    <source>
        <dbReference type="ARBA" id="ARBA00023033"/>
    </source>
</evidence>
<dbReference type="RefSeq" id="WP_074203560.1">
    <property type="nucleotide sequence ID" value="NZ_FSQW01000001.1"/>
</dbReference>
<dbReference type="InterPro" id="IPR002397">
    <property type="entry name" value="Cyt_P450_B"/>
</dbReference>
<proteinExistence type="inferred from homology"/>
<keyword evidence="5 8" id="KW-0408">Iron</keyword>
<dbReference type="PRINTS" id="PR00385">
    <property type="entry name" value="P450"/>
</dbReference>
<gene>
    <name evidence="9" type="ORF">SAMN02745824_0494</name>
</gene>
<dbReference type="GO" id="GO:0020037">
    <property type="term" value="F:heme binding"/>
    <property type="evidence" value="ECO:0007669"/>
    <property type="project" value="InterPro"/>
</dbReference>